<dbReference type="Proteomes" id="UP001623232">
    <property type="component" value="Chromosome"/>
</dbReference>
<dbReference type="InterPro" id="IPR016163">
    <property type="entry name" value="Ald_DH_C"/>
</dbReference>
<gene>
    <name evidence="3" type="ORF">QEZ52_06435</name>
</gene>
<dbReference type="SUPFAM" id="SSF53720">
    <property type="entry name" value="ALDH-like"/>
    <property type="match status" value="1"/>
</dbReference>
<sequence>MRDALAPCYYLSPTYVPTEGPTQMAVDPATLKDIAPVGTPSQSQLDHILDRVNAAQKKWAAMDCKSRAGLLHGIADAMERADMTDIAIMMTREIGKPYPEAIGEIANIAPVFRYFAELARDDAGKIAGTMQPGSFQFQTYAPYGVSVHIVPYNFPLILGCWTIAASLAAGNGIVLKAAPAGSLCTLSFMRFFDGLPTDLVACVTGGAEVAQQLIASPNTHAIAFTGSADVGRQVAVQSAGHMKPCVIEGGGNDPMIVTRNANIAVAAAGAVTGAYLQSGQVCTSTERIYVDDAVHDEFVALLIERARQLRVGNGMGVAEIGPLVSQAARDKVLGWIDRARAQGATIALGGGVPAEQPIGWFLEPTVVTGVTPDMDLLNEEIFGPVVSVVRTASFDESIRLANASDLGLGACIFTNDLGEAHDAINRLEAGMVWVNNPLVDNDALPFGGVKKSGMGRALGRHGLDAFRQPKMVILDPVAKEADWWYPYPDDWFLESGGRKHV</sequence>
<dbReference type="EMBL" id="CP123584">
    <property type="protein sequence ID" value="WZK90181.1"/>
    <property type="molecule type" value="Genomic_DNA"/>
</dbReference>
<evidence type="ECO:0000313" key="4">
    <source>
        <dbReference type="Proteomes" id="UP001623232"/>
    </source>
</evidence>
<proteinExistence type="predicted"/>
<dbReference type="InterPro" id="IPR016161">
    <property type="entry name" value="Ald_DH/histidinol_DH"/>
</dbReference>
<dbReference type="Pfam" id="PF00171">
    <property type="entry name" value="Aldedh"/>
    <property type="match status" value="1"/>
</dbReference>
<keyword evidence="1 3" id="KW-0560">Oxidoreductase</keyword>
<dbReference type="GO" id="GO:0016491">
    <property type="term" value="F:oxidoreductase activity"/>
    <property type="evidence" value="ECO:0007669"/>
    <property type="project" value="UniProtKB-KW"/>
</dbReference>
<dbReference type="Gene3D" id="3.40.309.10">
    <property type="entry name" value="Aldehyde Dehydrogenase, Chain A, domain 2"/>
    <property type="match status" value="1"/>
</dbReference>
<accession>A0ABZ2XVQ4</accession>
<dbReference type="RefSeq" id="WP_406648724.1">
    <property type="nucleotide sequence ID" value="NZ_CP123584.1"/>
</dbReference>
<dbReference type="EC" id="1.2.1.-" evidence="3"/>
<dbReference type="InterPro" id="IPR015590">
    <property type="entry name" value="Aldehyde_DH_dom"/>
</dbReference>
<reference evidence="3 4" key="1">
    <citation type="submission" date="2023-04" db="EMBL/GenBank/DDBJ databases">
        <title>Complete genome sequence of Alisedimentitalea scapharcae.</title>
        <authorList>
            <person name="Rong J.-C."/>
            <person name="Yi M.-L."/>
            <person name="Zhao Q."/>
        </authorList>
    </citation>
    <scope>NUCLEOTIDE SEQUENCE [LARGE SCALE GENOMIC DNA]</scope>
    <source>
        <strain evidence="3 4">KCTC 42119</strain>
    </source>
</reference>
<dbReference type="CDD" id="cd07078">
    <property type="entry name" value="ALDH"/>
    <property type="match status" value="1"/>
</dbReference>
<dbReference type="InterPro" id="IPR016162">
    <property type="entry name" value="Ald_DH_N"/>
</dbReference>
<dbReference type="PANTHER" id="PTHR11699">
    <property type="entry name" value="ALDEHYDE DEHYDROGENASE-RELATED"/>
    <property type="match status" value="1"/>
</dbReference>
<organism evidence="3 4">
    <name type="scientific">Aliisedimentitalea scapharcae</name>
    <dbReference type="NCBI Taxonomy" id="1524259"/>
    <lineage>
        <taxon>Bacteria</taxon>
        <taxon>Pseudomonadati</taxon>
        <taxon>Pseudomonadota</taxon>
        <taxon>Alphaproteobacteria</taxon>
        <taxon>Rhodobacterales</taxon>
        <taxon>Roseobacteraceae</taxon>
        <taxon>Aliisedimentitalea</taxon>
    </lineage>
</organism>
<evidence type="ECO:0000259" key="2">
    <source>
        <dbReference type="Pfam" id="PF00171"/>
    </source>
</evidence>
<feature type="domain" description="Aldehyde dehydrogenase" evidence="2">
    <location>
        <begin position="17"/>
        <end position="472"/>
    </location>
</feature>
<protein>
    <submittedName>
        <fullName evidence="3">Aldehyde dehydrogenase family protein</fullName>
        <ecNumber evidence="3">1.2.1.-</ecNumber>
    </submittedName>
</protein>
<name>A0ABZ2XVQ4_9RHOB</name>
<evidence type="ECO:0000313" key="3">
    <source>
        <dbReference type="EMBL" id="WZK90181.1"/>
    </source>
</evidence>
<dbReference type="Gene3D" id="3.40.605.10">
    <property type="entry name" value="Aldehyde Dehydrogenase, Chain A, domain 1"/>
    <property type="match status" value="1"/>
</dbReference>
<keyword evidence="4" id="KW-1185">Reference proteome</keyword>
<evidence type="ECO:0000256" key="1">
    <source>
        <dbReference type="ARBA" id="ARBA00023002"/>
    </source>
</evidence>